<dbReference type="OrthoDB" id="9805870at2"/>
<evidence type="ECO:0000256" key="6">
    <source>
        <dbReference type="HAMAP-Rule" id="MF_01876"/>
    </source>
</evidence>
<dbReference type="EMBL" id="QQZY01000006">
    <property type="protein sequence ID" value="RDI73936.1"/>
    <property type="molecule type" value="Genomic_DNA"/>
</dbReference>
<organism evidence="7 8">
    <name type="scientific">Gaiella occulta</name>
    <dbReference type="NCBI Taxonomy" id="1002870"/>
    <lineage>
        <taxon>Bacteria</taxon>
        <taxon>Bacillati</taxon>
        <taxon>Actinomycetota</taxon>
        <taxon>Thermoleophilia</taxon>
        <taxon>Gaiellales</taxon>
        <taxon>Gaiellaceae</taxon>
        <taxon>Gaiella</taxon>
    </lineage>
</organism>
<evidence type="ECO:0000256" key="3">
    <source>
        <dbReference type="ARBA" id="ARBA00023211"/>
    </source>
</evidence>
<dbReference type="Proteomes" id="UP000254134">
    <property type="component" value="Unassembled WGS sequence"/>
</dbReference>
<keyword evidence="5 6" id="KW-0326">Glycosidase</keyword>
<feature type="binding site" evidence="6">
    <location>
        <position position="104"/>
    </location>
    <ligand>
        <name>substrate</name>
    </ligand>
</feature>
<comment type="catalytic activity">
    <reaction evidence="6">
        <text>D-ribose 5-phosphate + uracil = psi-UMP + H2O</text>
        <dbReference type="Rhea" id="RHEA:18337"/>
        <dbReference type="ChEBI" id="CHEBI:15377"/>
        <dbReference type="ChEBI" id="CHEBI:17568"/>
        <dbReference type="ChEBI" id="CHEBI:58380"/>
        <dbReference type="ChEBI" id="CHEBI:78346"/>
        <dbReference type="EC" id="4.2.1.70"/>
    </reaction>
</comment>
<keyword evidence="3 6" id="KW-0464">Manganese</keyword>
<dbReference type="PANTHER" id="PTHR42909:SF1">
    <property type="entry name" value="CARBOHYDRATE KINASE PFKB DOMAIN-CONTAINING PROTEIN"/>
    <property type="match status" value="1"/>
</dbReference>
<feature type="active site" description="Nucleophile" evidence="6">
    <location>
        <position position="157"/>
    </location>
</feature>
<name>A0A7M2YV36_9ACTN</name>
<dbReference type="InterPro" id="IPR007342">
    <property type="entry name" value="PsuG"/>
</dbReference>
<keyword evidence="2 6" id="KW-0378">Hydrolase</keyword>
<feature type="binding site" evidence="6">
    <location>
        <position position="136"/>
    </location>
    <ligand>
        <name>Mn(2+)</name>
        <dbReference type="ChEBI" id="CHEBI:29035"/>
    </ligand>
</feature>
<dbReference type="GO" id="GO:0016798">
    <property type="term" value="F:hydrolase activity, acting on glycosyl bonds"/>
    <property type="evidence" value="ECO:0007669"/>
    <property type="project" value="UniProtKB-KW"/>
</dbReference>
<dbReference type="GO" id="GO:0046113">
    <property type="term" value="P:nucleobase catabolic process"/>
    <property type="evidence" value="ECO:0007669"/>
    <property type="project" value="UniProtKB-UniRule"/>
</dbReference>
<feature type="binding site" evidence="6">
    <location>
        <begin position="138"/>
        <end position="140"/>
    </location>
    <ligand>
        <name>substrate</name>
    </ligand>
</feature>
<reference evidence="8" key="2">
    <citation type="journal article" date="2019" name="MicrobiologyOpen">
        <title>High-quality draft genome sequence of Gaiella occulta isolated from a 150 meter deep mineral water borehole and comparison with the genome sequences of other deep-branching lineages of the phylum Actinobacteria.</title>
        <authorList>
            <person name="Severino R."/>
            <person name="Froufe H.J.C."/>
            <person name="Barroso C."/>
            <person name="Albuquerque L."/>
            <person name="Lobo-da-Cunha A."/>
            <person name="da Costa M.S."/>
            <person name="Egas C."/>
        </authorList>
    </citation>
    <scope>NUCLEOTIDE SEQUENCE [LARGE SCALE GENOMIC DNA]</scope>
    <source>
        <strain evidence="8">F2-233</strain>
    </source>
</reference>
<feature type="active site" description="Proton donor" evidence="6">
    <location>
        <position position="25"/>
    </location>
</feature>
<gene>
    <name evidence="6" type="primary">psuG</name>
    <name evidence="7" type="ORF">Gocc_2500</name>
</gene>
<dbReference type="RefSeq" id="WP_114796905.1">
    <property type="nucleotide sequence ID" value="NZ_QQZY01000006.1"/>
</dbReference>
<dbReference type="GO" id="GO:0046872">
    <property type="term" value="F:metal ion binding"/>
    <property type="evidence" value="ECO:0007669"/>
    <property type="project" value="UniProtKB-KW"/>
</dbReference>
<dbReference type="SUPFAM" id="SSF110581">
    <property type="entry name" value="Indigoidine synthase A-like"/>
    <property type="match status" value="1"/>
</dbReference>
<comment type="subunit">
    <text evidence="6">Homotrimer.</text>
</comment>
<dbReference type="InterPro" id="IPR022830">
    <property type="entry name" value="Indigdn_synthA-like"/>
</dbReference>
<dbReference type="Gene3D" id="3.40.1790.10">
    <property type="entry name" value="Indigoidine synthase domain"/>
    <property type="match status" value="1"/>
</dbReference>
<keyword evidence="8" id="KW-1185">Reference proteome</keyword>
<evidence type="ECO:0000256" key="4">
    <source>
        <dbReference type="ARBA" id="ARBA00023239"/>
    </source>
</evidence>
<evidence type="ECO:0000313" key="7">
    <source>
        <dbReference type="EMBL" id="RDI73936.1"/>
    </source>
</evidence>
<evidence type="ECO:0000256" key="5">
    <source>
        <dbReference type="ARBA" id="ARBA00023295"/>
    </source>
</evidence>
<comment type="cofactor">
    <cofactor evidence="6">
        <name>Mn(2+)</name>
        <dbReference type="ChEBI" id="CHEBI:29035"/>
    </cofactor>
    <text evidence="6">Binds 1 Mn(2+) ion per subunit.</text>
</comment>
<dbReference type="Pfam" id="PF04227">
    <property type="entry name" value="Indigoidine_A"/>
    <property type="match status" value="1"/>
</dbReference>
<keyword evidence="1 6" id="KW-0479">Metal-binding</keyword>
<dbReference type="AlphaFoldDB" id="A0A7M2YV36"/>
<comment type="function">
    <text evidence="6">Catalyzes the reversible cleavage of pseudouridine 5'-phosphate (PsiMP) to ribose 5-phosphate and uracil. Functions biologically in the cleavage direction, as part of a pseudouridine degradation pathway.</text>
</comment>
<comment type="caution">
    <text evidence="7">The sequence shown here is derived from an EMBL/GenBank/DDBJ whole genome shotgun (WGS) entry which is preliminary data.</text>
</comment>
<accession>A0A7M2YV36</accession>
<protein>
    <recommendedName>
        <fullName evidence="6">Pseudouridine-5'-phosphate glycosidase</fullName>
        <shortName evidence="6">PsiMP glycosidase</shortName>
        <ecNumber evidence="6">4.2.1.70</ecNumber>
    </recommendedName>
</protein>
<feature type="binding site" evidence="6">
    <location>
        <position position="84"/>
    </location>
    <ligand>
        <name>substrate</name>
    </ligand>
</feature>
<evidence type="ECO:0000313" key="8">
    <source>
        <dbReference type="Proteomes" id="UP000254134"/>
    </source>
</evidence>
<dbReference type="GO" id="GO:0004730">
    <property type="term" value="F:pseudouridylate synthase activity"/>
    <property type="evidence" value="ECO:0007669"/>
    <property type="project" value="UniProtKB-UniRule"/>
</dbReference>
<dbReference type="HAMAP" id="MF_01876">
    <property type="entry name" value="PsiMP_glycosidase"/>
    <property type="match status" value="1"/>
</dbReference>
<sequence>MLDLIHVSDEVASALEDGRAVVALETTLVAHGFPAPDGVQVGLGSEAAVRAAGAIPATTGVLDGKIRIGLTESQLERFTPQARKLGPRDLAVCAVQGAVGATTVGGTLTAAAAVGIRFMGTGGLGGVHRGFPTPPDVSADLGAAARIPTVIASSGVKSLLDVAATVELLETLGVPVLGYRTDTLPLFYQADGGPPVSARVESAAEIARIADAHWRLGGNAVLVGRPPDESLEVERLIAEAVAAAERQGVSGQGVTPFVLAYLHEHSAGETRRVNRDLIVANAGLAGEIAVAYAALEQAAL</sequence>
<evidence type="ECO:0000256" key="2">
    <source>
        <dbReference type="ARBA" id="ARBA00022801"/>
    </source>
</evidence>
<reference evidence="7 8" key="1">
    <citation type="submission" date="2018-07" db="EMBL/GenBank/DDBJ databases">
        <title>High-quality-draft genome sequence of Gaiella occulta.</title>
        <authorList>
            <person name="Severino R."/>
            <person name="Froufe H.J.C."/>
            <person name="Rainey F.A."/>
            <person name="Barroso C."/>
            <person name="Albuquerque L."/>
            <person name="Lobo-Da-Cunha A."/>
            <person name="Da Costa M.S."/>
            <person name="Egas C."/>
        </authorList>
    </citation>
    <scope>NUCLEOTIDE SEQUENCE [LARGE SCALE GENOMIC DNA]</scope>
    <source>
        <strain evidence="7 8">F2-233</strain>
    </source>
</reference>
<dbReference type="EC" id="4.2.1.70" evidence="6"/>
<keyword evidence="4 6" id="KW-0456">Lyase</keyword>
<evidence type="ECO:0000256" key="1">
    <source>
        <dbReference type="ARBA" id="ARBA00022723"/>
    </source>
</evidence>
<proteinExistence type="inferred from homology"/>
<dbReference type="PANTHER" id="PTHR42909">
    <property type="entry name" value="ZGC:136858"/>
    <property type="match status" value="1"/>
</dbReference>
<dbReference type="GO" id="GO:0005737">
    <property type="term" value="C:cytoplasm"/>
    <property type="evidence" value="ECO:0007669"/>
    <property type="project" value="TreeGrafter"/>
</dbReference>
<comment type="similarity">
    <text evidence="6">Belongs to the pseudouridine-5'-phosphate glycosidase family.</text>
</comment>